<dbReference type="EMBL" id="PGGM01000012">
    <property type="protein sequence ID" value="PSH61524.1"/>
    <property type="molecule type" value="Genomic_DNA"/>
</dbReference>
<dbReference type="Proteomes" id="UP000241764">
    <property type="component" value="Unassembled WGS sequence"/>
</dbReference>
<evidence type="ECO:0000313" key="2">
    <source>
        <dbReference type="Proteomes" id="UP000241764"/>
    </source>
</evidence>
<dbReference type="InterPro" id="IPR036390">
    <property type="entry name" value="WH_DNA-bd_sf"/>
</dbReference>
<dbReference type="SUPFAM" id="SSF46785">
    <property type="entry name" value="Winged helix' DNA-binding domain"/>
    <property type="match status" value="1"/>
</dbReference>
<comment type="caution">
    <text evidence="1">The sequence shown here is derived from an EMBL/GenBank/DDBJ whole genome shotgun (WGS) entry which is preliminary data.</text>
</comment>
<reference evidence="2" key="1">
    <citation type="submission" date="2017-11" db="EMBL/GenBank/DDBJ databases">
        <authorList>
            <person name="Kuznetsova I."/>
            <person name="Sazanova A."/>
            <person name="Chirak E."/>
            <person name="Safronova V."/>
            <person name="Willems A."/>
        </authorList>
    </citation>
    <scope>NUCLEOTIDE SEQUENCE [LARGE SCALE GENOMIC DNA]</scope>
    <source>
        <strain evidence="2">CCBAU 03422</strain>
    </source>
</reference>
<dbReference type="InterPro" id="IPR000944">
    <property type="entry name" value="Tscrpt_reg_Rrf2"/>
</dbReference>
<dbReference type="Pfam" id="PF02082">
    <property type="entry name" value="Rrf2"/>
    <property type="match status" value="1"/>
</dbReference>
<dbReference type="PROSITE" id="PS51197">
    <property type="entry name" value="HTH_RRF2_2"/>
    <property type="match status" value="1"/>
</dbReference>
<sequence length="187" mass="20693">MAHLGTGVEYALHCLLLLDQPLAQPASSRDLAELQGVSPSFLAKIFPKLEKAGIVAASEGIRGGYKLARDSKEITVLEVIDAVEGRKPLFDCQDIRGRCALFKDKPPAWMTSGVCSIHAVMLRAEKTLRDELARTTIRDLTKGVARKAPDGFAEQLQTWFADRVDTREQTRVVALKKPKARHRSDEN</sequence>
<accession>A0A2P7B4X7</accession>
<dbReference type="Gene3D" id="1.10.10.10">
    <property type="entry name" value="Winged helix-like DNA-binding domain superfamily/Winged helix DNA-binding domain"/>
    <property type="match status" value="1"/>
</dbReference>
<dbReference type="GO" id="GO:0005829">
    <property type="term" value="C:cytosol"/>
    <property type="evidence" value="ECO:0007669"/>
    <property type="project" value="TreeGrafter"/>
</dbReference>
<dbReference type="PROSITE" id="PS01332">
    <property type="entry name" value="HTH_RRF2_1"/>
    <property type="match status" value="1"/>
</dbReference>
<dbReference type="NCBIfam" id="TIGR00738">
    <property type="entry name" value="rrf2_super"/>
    <property type="match status" value="1"/>
</dbReference>
<dbReference type="PANTHER" id="PTHR33221">
    <property type="entry name" value="WINGED HELIX-TURN-HELIX TRANSCRIPTIONAL REGULATOR, RRF2 FAMILY"/>
    <property type="match status" value="1"/>
</dbReference>
<dbReference type="InterPro" id="IPR036388">
    <property type="entry name" value="WH-like_DNA-bd_sf"/>
</dbReference>
<dbReference type="OrthoDB" id="9808360at2"/>
<organism evidence="1 2">
    <name type="scientific">Phyllobacterium sophorae</name>
    <dbReference type="NCBI Taxonomy" id="1520277"/>
    <lineage>
        <taxon>Bacteria</taxon>
        <taxon>Pseudomonadati</taxon>
        <taxon>Pseudomonadota</taxon>
        <taxon>Alphaproteobacteria</taxon>
        <taxon>Hyphomicrobiales</taxon>
        <taxon>Phyllobacteriaceae</taxon>
        <taxon>Phyllobacterium</taxon>
    </lineage>
</organism>
<dbReference type="PANTHER" id="PTHR33221:SF13">
    <property type="entry name" value="TRANSCRIPTIONAL REGULATOR-RELATED"/>
    <property type="match status" value="1"/>
</dbReference>
<dbReference type="GO" id="GO:0003700">
    <property type="term" value="F:DNA-binding transcription factor activity"/>
    <property type="evidence" value="ECO:0007669"/>
    <property type="project" value="TreeGrafter"/>
</dbReference>
<dbReference type="InterPro" id="IPR030489">
    <property type="entry name" value="TR_Rrf2-type_CS"/>
</dbReference>
<dbReference type="AlphaFoldDB" id="A0A2P7B4X7"/>
<keyword evidence="2" id="KW-1185">Reference proteome</keyword>
<dbReference type="RefSeq" id="WP_106666200.1">
    <property type="nucleotide sequence ID" value="NZ_PGGM01000012.1"/>
</dbReference>
<evidence type="ECO:0000313" key="1">
    <source>
        <dbReference type="EMBL" id="PSH61524.1"/>
    </source>
</evidence>
<name>A0A2P7B4X7_9HYPH</name>
<gene>
    <name evidence="1" type="ORF">CU103_22155</name>
</gene>
<protein>
    <submittedName>
        <fullName evidence="1">Transcriptional regulator</fullName>
    </submittedName>
</protein>
<proteinExistence type="predicted"/>